<dbReference type="Pfam" id="PF00672">
    <property type="entry name" value="HAMP"/>
    <property type="match status" value="1"/>
</dbReference>
<dbReference type="Gene3D" id="3.30.450.20">
    <property type="entry name" value="PAS domain"/>
    <property type="match status" value="1"/>
</dbReference>
<comment type="catalytic activity">
    <reaction evidence="1">
        <text>ATP + protein L-histidine = ADP + protein N-phospho-L-histidine.</text>
        <dbReference type="EC" id="2.7.13.3"/>
    </reaction>
</comment>
<dbReference type="EMBL" id="CP023344">
    <property type="protein sequence ID" value="ATC64269.1"/>
    <property type="molecule type" value="Genomic_DNA"/>
</dbReference>
<dbReference type="EC" id="2.7.13.3" evidence="3"/>
<evidence type="ECO:0000256" key="10">
    <source>
        <dbReference type="ARBA" id="ARBA00023012"/>
    </source>
</evidence>
<dbReference type="NCBIfam" id="NF008312">
    <property type="entry name" value="PRK11100.1"/>
    <property type="match status" value="1"/>
</dbReference>
<dbReference type="InterPro" id="IPR003660">
    <property type="entry name" value="HAMP_dom"/>
</dbReference>
<evidence type="ECO:0000313" key="16">
    <source>
        <dbReference type="Proteomes" id="UP000217265"/>
    </source>
</evidence>
<dbReference type="CDD" id="cd06225">
    <property type="entry name" value="HAMP"/>
    <property type="match status" value="1"/>
</dbReference>
<dbReference type="InterPro" id="IPR003594">
    <property type="entry name" value="HATPase_dom"/>
</dbReference>
<protein>
    <recommendedName>
        <fullName evidence="3">histidine kinase</fullName>
        <ecNumber evidence="3">2.7.13.3</ecNumber>
    </recommendedName>
</protein>
<evidence type="ECO:0000256" key="8">
    <source>
        <dbReference type="ARBA" id="ARBA00022777"/>
    </source>
</evidence>
<keyword evidence="11 12" id="KW-0472">Membrane</keyword>
<comment type="subcellular location">
    <subcellularLocation>
        <location evidence="2">Cell membrane</location>
        <topology evidence="2">Multi-pass membrane protein</topology>
    </subcellularLocation>
</comment>
<evidence type="ECO:0000256" key="7">
    <source>
        <dbReference type="ARBA" id="ARBA00022692"/>
    </source>
</evidence>
<evidence type="ECO:0000256" key="6">
    <source>
        <dbReference type="ARBA" id="ARBA00022679"/>
    </source>
</evidence>
<evidence type="ECO:0000256" key="9">
    <source>
        <dbReference type="ARBA" id="ARBA00022989"/>
    </source>
</evidence>
<dbReference type="CDD" id="cd00082">
    <property type="entry name" value="HisKA"/>
    <property type="match status" value="1"/>
</dbReference>
<feature type="domain" description="Histidine kinase" evidence="13">
    <location>
        <begin position="265"/>
        <end position="481"/>
    </location>
</feature>
<dbReference type="SUPFAM" id="SSF103190">
    <property type="entry name" value="Sensory domain-like"/>
    <property type="match status" value="1"/>
</dbReference>
<dbReference type="SMART" id="SM00387">
    <property type="entry name" value="HATPase_c"/>
    <property type="match status" value="1"/>
</dbReference>
<dbReference type="Gene3D" id="6.10.340.10">
    <property type="match status" value="1"/>
</dbReference>
<dbReference type="GO" id="GO:0005886">
    <property type="term" value="C:plasma membrane"/>
    <property type="evidence" value="ECO:0007669"/>
    <property type="project" value="UniProtKB-SubCell"/>
</dbReference>
<dbReference type="Gene3D" id="1.10.287.130">
    <property type="match status" value="1"/>
</dbReference>
<dbReference type="InterPro" id="IPR005467">
    <property type="entry name" value="His_kinase_dom"/>
</dbReference>
<dbReference type="InterPro" id="IPR003661">
    <property type="entry name" value="HisK_dim/P_dom"/>
</dbReference>
<dbReference type="Pfam" id="PF02518">
    <property type="entry name" value="HATPase_c"/>
    <property type="match status" value="1"/>
</dbReference>
<keyword evidence="5" id="KW-0597">Phosphoprotein</keyword>
<evidence type="ECO:0000313" key="15">
    <source>
        <dbReference type="EMBL" id="ATC64269.1"/>
    </source>
</evidence>
<dbReference type="PROSITE" id="PS50885">
    <property type="entry name" value="HAMP"/>
    <property type="match status" value="1"/>
</dbReference>
<proteinExistence type="predicted"/>
<evidence type="ECO:0000256" key="1">
    <source>
        <dbReference type="ARBA" id="ARBA00000085"/>
    </source>
</evidence>
<evidence type="ECO:0000256" key="3">
    <source>
        <dbReference type="ARBA" id="ARBA00012438"/>
    </source>
</evidence>
<name>A0A290Q6I8_9BACT</name>
<feature type="transmembrane region" description="Helical" evidence="12">
    <location>
        <begin position="6"/>
        <end position="23"/>
    </location>
</feature>
<evidence type="ECO:0000256" key="12">
    <source>
        <dbReference type="SAM" id="Phobius"/>
    </source>
</evidence>
<evidence type="ECO:0000256" key="5">
    <source>
        <dbReference type="ARBA" id="ARBA00022553"/>
    </source>
</evidence>
<dbReference type="Gene3D" id="3.30.565.10">
    <property type="entry name" value="Histidine kinase-like ATPase, C-terminal domain"/>
    <property type="match status" value="1"/>
</dbReference>
<dbReference type="InterPro" id="IPR036097">
    <property type="entry name" value="HisK_dim/P_sf"/>
</dbReference>
<keyword evidence="16" id="KW-1185">Reference proteome</keyword>
<keyword evidence="7 12" id="KW-0812">Transmembrane</keyword>
<dbReference type="SMART" id="SM00304">
    <property type="entry name" value="HAMP"/>
    <property type="match status" value="1"/>
</dbReference>
<dbReference type="SUPFAM" id="SSF55874">
    <property type="entry name" value="ATPase domain of HSP90 chaperone/DNA topoisomerase II/histidine kinase"/>
    <property type="match status" value="1"/>
</dbReference>
<feature type="domain" description="HAMP" evidence="14">
    <location>
        <begin position="207"/>
        <end position="258"/>
    </location>
</feature>
<dbReference type="GO" id="GO:0000155">
    <property type="term" value="F:phosphorelay sensor kinase activity"/>
    <property type="evidence" value="ECO:0007669"/>
    <property type="project" value="InterPro"/>
</dbReference>
<keyword evidence="6" id="KW-0808">Transferase</keyword>
<dbReference type="AlphaFoldDB" id="A0A290Q6I8"/>
<dbReference type="InterPro" id="IPR004358">
    <property type="entry name" value="Sig_transdc_His_kin-like_C"/>
</dbReference>
<organism evidence="15 16">
    <name type="scientific">Nibricoccus aquaticus</name>
    <dbReference type="NCBI Taxonomy" id="2576891"/>
    <lineage>
        <taxon>Bacteria</taxon>
        <taxon>Pseudomonadati</taxon>
        <taxon>Verrucomicrobiota</taxon>
        <taxon>Opitutia</taxon>
        <taxon>Opitutales</taxon>
        <taxon>Opitutaceae</taxon>
        <taxon>Nibricoccus</taxon>
    </lineage>
</organism>
<keyword evidence="4" id="KW-1003">Cell membrane</keyword>
<evidence type="ECO:0000256" key="11">
    <source>
        <dbReference type="ARBA" id="ARBA00023136"/>
    </source>
</evidence>
<evidence type="ECO:0000259" key="14">
    <source>
        <dbReference type="PROSITE" id="PS50885"/>
    </source>
</evidence>
<dbReference type="Proteomes" id="UP000217265">
    <property type="component" value="Chromosome"/>
</dbReference>
<reference evidence="15 16" key="1">
    <citation type="submission" date="2017-09" db="EMBL/GenBank/DDBJ databases">
        <title>Complete genome sequence of Verrucomicrobial strain HZ-65, isolated from freshwater.</title>
        <authorList>
            <person name="Choi A."/>
        </authorList>
    </citation>
    <scope>NUCLEOTIDE SEQUENCE [LARGE SCALE GENOMIC DNA]</scope>
    <source>
        <strain evidence="15 16">HZ-65</strain>
    </source>
</reference>
<keyword evidence="8 15" id="KW-0418">Kinase</keyword>
<dbReference type="PANTHER" id="PTHR45436">
    <property type="entry name" value="SENSOR HISTIDINE KINASE YKOH"/>
    <property type="match status" value="1"/>
</dbReference>
<dbReference type="SMART" id="SM00388">
    <property type="entry name" value="HisKA"/>
    <property type="match status" value="1"/>
</dbReference>
<dbReference type="SUPFAM" id="SSF47384">
    <property type="entry name" value="Homodimeric domain of signal transducing histidine kinase"/>
    <property type="match status" value="1"/>
</dbReference>
<dbReference type="RefSeq" id="WP_096055901.1">
    <property type="nucleotide sequence ID" value="NZ_CP023344.1"/>
</dbReference>
<feature type="transmembrane region" description="Helical" evidence="12">
    <location>
        <begin position="187"/>
        <end position="209"/>
    </location>
</feature>
<keyword evidence="9 12" id="KW-1133">Transmembrane helix</keyword>
<keyword evidence="10" id="KW-0902">Two-component regulatory system</keyword>
<dbReference type="InterPro" id="IPR029151">
    <property type="entry name" value="Sensor-like_sf"/>
</dbReference>
<dbReference type="OrthoDB" id="9813151at2"/>
<dbReference type="PRINTS" id="PR00344">
    <property type="entry name" value="BCTRLSENSOR"/>
</dbReference>
<dbReference type="PANTHER" id="PTHR45436:SF10">
    <property type="entry name" value="HISTIDINE KINASE"/>
    <property type="match status" value="1"/>
</dbReference>
<dbReference type="InterPro" id="IPR036890">
    <property type="entry name" value="HATPase_C_sf"/>
</dbReference>
<dbReference type="InterPro" id="IPR050428">
    <property type="entry name" value="TCS_sensor_his_kinase"/>
</dbReference>
<dbReference type="Pfam" id="PF00512">
    <property type="entry name" value="HisKA"/>
    <property type="match status" value="1"/>
</dbReference>
<evidence type="ECO:0000256" key="4">
    <source>
        <dbReference type="ARBA" id="ARBA00022475"/>
    </source>
</evidence>
<evidence type="ECO:0000259" key="13">
    <source>
        <dbReference type="PROSITE" id="PS50109"/>
    </source>
</evidence>
<dbReference type="KEGG" id="vbh:CMV30_10045"/>
<accession>A0A290Q6I8</accession>
<sequence length="482" mass="51543">MTLRTRIMLVYLLVVGGGVYYLVTRGLEELRPRYLESMEVPLVDAAHLLAHAVGVEAVESDAIDAGRVKAVLEGAFARRFAAKVYSITKTRVDLRVYVTDARGRVVYDSDGGRQVGEDFSQRRDVARTLRGEYGARASYDVPVDEKALVLYVAAPVLSADGATVGVLTVGKPAESVDDLVRAARTRLAVAGAVGGGLLVALGVAFSIWIATPLARLTQYARALRDGKPAKLPRLAGREVGELQVAFDEMRAALDGKAYVERYVQTLTHEIKSPLSAIRGAAEILAENPPEEAREKFVGNIRAETGRIQRIVDQLLQLASLEARKARAEFAEVELVSLVREVVDAAQAGAQTRGVSLEFEAGAGRLPVRGDRGLLAQAVSALIQNALEFTATGGRVRALVKGESDGNAAVCIEDSGTGIPDFALGRVFERFYSLPRPGSGVKSTGLGLSLVREIAHLHEGEAAVGNRAEGGAWAELRLPRRGS</sequence>
<dbReference type="PROSITE" id="PS50109">
    <property type="entry name" value="HIS_KIN"/>
    <property type="match status" value="1"/>
</dbReference>
<gene>
    <name evidence="15" type="ORF">CMV30_10045</name>
</gene>
<evidence type="ECO:0000256" key="2">
    <source>
        <dbReference type="ARBA" id="ARBA00004651"/>
    </source>
</evidence>